<dbReference type="PANTHER" id="PTHR43133:SF8">
    <property type="entry name" value="RNA POLYMERASE SIGMA FACTOR HI_1459-RELATED"/>
    <property type="match status" value="1"/>
</dbReference>
<dbReference type="InterPro" id="IPR013325">
    <property type="entry name" value="RNA_pol_sigma_r2"/>
</dbReference>
<dbReference type="GO" id="GO:0006352">
    <property type="term" value="P:DNA-templated transcription initiation"/>
    <property type="evidence" value="ECO:0007669"/>
    <property type="project" value="InterPro"/>
</dbReference>
<evidence type="ECO:0000259" key="6">
    <source>
        <dbReference type="Pfam" id="PF04542"/>
    </source>
</evidence>
<dbReference type="Gene3D" id="1.10.10.10">
    <property type="entry name" value="Winged helix-like DNA-binding domain superfamily/Winged helix DNA-binding domain"/>
    <property type="match status" value="1"/>
</dbReference>
<dbReference type="GO" id="GO:0003677">
    <property type="term" value="F:DNA binding"/>
    <property type="evidence" value="ECO:0007669"/>
    <property type="project" value="UniProtKB-KW"/>
</dbReference>
<proteinExistence type="inferred from homology"/>
<gene>
    <name evidence="7" type="ORF">UV73_C0008G0040</name>
</gene>
<evidence type="ECO:0000313" key="7">
    <source>
        <dbReference type="EMBL" id="KKS97520.1"/>
    </source>
</evidence>
<keyword evidence="3" id="KW-0731">Sigma factor</keyword>
<evidence type="ECO:0000256" key="4">
    <source>
        <dbReference type="ARBA" id="ARBA00023125"/>
    </source>
</evidence>
<dbReference type="Pfam" id="PF04542">
    <property type="entry name" value="Sigma70_r2"/>
    <property type="match status" value="1"/>
</dbReference>
<dbReference type="NCBIfam" id="TIGR02937">
    <property type="entry name" value="sigma70-ECF"/>
    <property type="match status" value="1"/>
</dbReference>
<organism evidence="7 8">
    <name type="scientific">Candidatus Gottesmanbacteria bacterium GW2011_GWA2_43_14</name>
    <dbReference type="NCBI Taxonomy" id="1618443"/>
    <lineage>
        <taxon>Bacteria</taxon>
        <taxon>Candidatus Gottesmaniibacteriota</taxon>
    </lineage>
</organism>
<dbReference type="EMBL" id="LCFP01000008">
    <property type="protein sequence ID" value="KKS97520.1"/>
    <property type="molecule type" value="Genomic_DNA"/>
</dbReference>
<reference evidence="7 8" key="1">
    <citation type="journal article" date="2015" name="Nature">
        <title>rRNA introns, odd ribosomes, and small enigmatic genomes across a large radiation of phyla.</title>
        <authorList>
            <person name="Brown C.T."/>
            <person name="Hug L.A."/>
            <person name="Thomas B.C."/>
            <person name="Sharon I."/>
            <person name="Castelle C.J."/>
            <person name="Singh A."/>
            <person name="Wilkins M.J."/>
            <person name="Williams K.H."/>
            <person name="Banfield J.F."/>
        </authorList>
    </citation>
    <scope>NUCLEOTIDE SEQUENCE [LARGE SCALE GENOMIC DNA]</scope>
</reference>
<sequence>MPDTEKLPGQIPLNRELPPEQQIILEMPFTDLQGETLTLGMEKGVFSRFADYLSGKNLFPVSGRKAVIFAAVGAAAVAAGAYLAGMIEENQSAAVVVSEDKSKFGLPLSDKQKEEFTAVFELNNPLIAKYYRIRLLNKDQIEELTQEVFFRAHNRFAAFNPDSELDNPHLPWLYRIARNLLFNYRRDYFRNPEYSMEELPFNLYSAAKTIEGNEYLERRTIAEEERRRFGEIFSGLPVRFQTILFLEIVTRQVNEDKKNETIGKIMGIKEGAVKSLKARAFHRLGKEWEKRVEP</sequence>
<keyword evidence="4" id="KW-0238">DNA-binding</keyword>
<evidence type="ECO:0000256" key="5">
    <source>
        <dbReference type="ARBA" id="ARBA00023163"/>
    </source>
</evidence>
<dbReference type="AlphaFoldDB" id="A0A0G1DI55"/>
<evidence type="ECO:0000313" key="8">
    <source>
        <dbReference type="Proteomes" id="UP000034894"/>
    </source>
</evidence>
<dbReference type="InterPro" id="IPR007627">
    <property type="entry name" value="RNA_pol_sigma70_r2"/>
</dbReference>
<comment type="similarity">
    <text evidence="1">Belongs to the sigma-70 factor family. ECF subfamily.</text>
</comment>
<evidence type="ECO:0000256" key="3">
    <source>
        <dbReference type="ARBA" id="ARBA00023082"/>
    </source>
</evidence>
<comment type="caution">
    <text evidence="7">The sequence shown here is derived from an EMBL/GenBank/DDBJ whole genome shotgun (WGS) entry which is preliminary data.</text>
</comment>
<dbReference type="InterPro" id="IPR039425">
    <property type="entry name" value="RNA_pol_sigma-70-like"/>
</dbReference>
<protein>
    <recommendedName>
        <fullName evidence="6">RNA polymerase sigma-70 region 2 domain-containing protein</fullName>
    </recommendedName>
</protein>
<keyword evidence="5" id="KW-0804">Transcription</keyword>
<dbReference type="Proteomes" id="UP000034894">
    <property type="component" value="Unassembled WGS sequence"/>
</dbReference>
<accession>A0A0G1DI55</accession>
<dbReference type="PANTHER" id="PTHR43133">
    <property type="entry name" value="RNA POLYMERASE ECF-TYPE SIGMA FACTO"/>
    <property type="match status" value="1"/>
</dbReference>
<dbReference type="STRING" id="1618443.UV73_C0008G0040"/>
<dbReference type="Gene3D" id="1.10.1740.10">
    <property type="match status" value="1"/>
</dbReference>
<name>A0A0G1DI55_9BACT</name>
<evidence type="ECO:0000256" key="1">
    <source>
        <dbReference type="ARBA" id="ARBA00010641"/>
    </source>
</evidence>
<dbReference type="InterPro" id="IPR036388">
    <property type="entry name" value="WH-like_DNA-bd_sf"/>
</dbReference>
<evidence type="ECO:0000256" key="2">
    <source>
        <dbReference type="ARBA" id="ARBA00023015"/>
    </source>
</evidence>
<dbReference type="SUPFAM" id="SSF88659">
    <property type="entry name" value="Sigma3 and sigma4 domains of RNA polymerase sigma factors"/>
    <property type="match status" value="1"/>
</dbReference>
<dbReference type="InterPro" id="IPR013324">
    <property type="entry name" value="RNA_pol_sigma_r3/r4-like"/>
</dbReference>
<feature type="domain" description="RNA polymerase sigma-70 region 2" evidence="6">
    <location>
        <begin position="120"/>
        <end position="187"/>
    </location>
</feature>
<keyword evidence="2" id="KW-0805">Transcription regulation</keyword>
<dbReference type="SUPFAM" id="SSF88946">
    <property type="entry name" value="Sigma2 domain of RNA polymerase sigma factors"/>
    <property type="match status" value="1"/>
</dbReference>
<dbReference type="InterPro" id="IPR014284">
    <property type="entry name" value="RNA_pol_sigma-70_dom"/>
</dbReference>
<dbReference type="GO" id="GO:0016987">
    <property type="term" value="F:sigma factor activity"/>
    <property type="evidence" value="ECO:0007669"/>
    <property type="project" value="UniProtKB-KW"/>
</dbReference>